<feature type="compositionally biased region" description="Polar residues" evidence="2">
    <location>
        <begin position="458"/>
        <end position="469"/>
    </location>
</feature>
<evidence type="ECO:0000256" key="1">
    <source>
        <dbReference type="SAM" id="Coils"/>
    </source>
</evidence>
<evidence type="ECO:0000256" key="2">
    <source>
        <dbReference type="SAM" id="MobiDB-lite"/>
    </source>
</evidence>
<name>A0A0H5QGP0_9EUKA</name>
<evidence type="ECO:0008006" key="4">
    <source>
        <dbReference type="Google" id="ProtNLM"/>
    </source>
</evidence>
<organism evidence="3">
    <name type="scientific">Spongospora subterranea</name>
    <dbReference type="NCBI Taxonomy" id="70186"/>
    <lineage>
        <taxon>Eukaryota</taxon>
        <taxon>Sar</taxon>
        <taxon>Rhizaria</taxon>
        <taxon>Endomyxa</taxon>
        <taxon>Phytomyxea</taxon>
        <taxon>Plasmodiophorida</taxon>
        <taxon>Plasmodiophoridae</taxon>
        <taxon>Spongospora</taxon>
    </lineage>
</organism>
<feature type="region of interest" description="Disordered" evidence="2">
    <location>
        <begin position="457"/>
        <end position="490"/>
    </location>
</feature>
<keyword evidence="1" id="KW-0175">Coiled coil</keyword>
<protein>
    <recommendedName>
        <fullName evidence="4">IMD domain-containing protein</fullName>
    </recommendedName>
</protein>
<sequence length="490" mass="54861">MDDGDYEGSVVELMVSPMEMIRQTEANARNSVEFGLYTCKRLEGFAKQIASAFSSFSSHLYTICAEERTRTNKIARDAAVGATELWAVLQSLTIKIAESEASSAAGLLADFVQPLEEMQIRLLEQKKSLDSLKKDAIDVTSMEVIVRKEKRLCLKGFKSLQNSVKGLSTGSENTSRGVFSRMAKSRLERGINKKIVEVQELFKKYEHTINTFNDQLKEYETKIQIPVLLELNQLEDKRMQLLNQCAKQLRSYLCNIMDSDNATSLLVDNVVNSLERGQANAQRNVFGTKHKLCFSYDLPCRPQAFDEHSWPGCSYQFWNSACQTSKTKSDENRCNSFSRTVLSEGMESDESLEHVHETLTTDDNDFEPAPKLSTFEFIHPKIASTSNSEGDLRFVSNSSKALPFTTGNVSSSGRIPSDTFNQKLQLLETVLSKPGQRRPSALMQPISGIPVIKKQELPTESSSDLSHATLTRPAVAKYRRRRQGDAATIG</sequence>
<dbReference type="InterPro" id="IPR027267">
    <property type="entry name" value="AH/BAR_dom_sf"/>
</dbReference>
<accession>A0A0H5QGP0</accession>
<proteinExistence type="predicted"/>
<feature type="coiled-coil region" evidence="1">
    <location>
        <begin position="202"/>
        <end position="251"/>
    </location>
</feature>
<dbReference type="AlphaFoldDB" id="A0A0H5QGP0"/>
<evidence type="ECO:0000313" key="3">
    <source>
        <dbReference type="EMBL" id="CRZ01188.1"/>
    </source>
</evidence>
<reference evidence="3" key="1">
    <citation type="submission" date="2015-04" db="EMBL/GenBank/DDBJ databases">
        <title>The genome sequence of the plant pathogenic Rhizarian Plasmodiophora brassicae reveals insights in its biotrophic life cycle and the origin of chitin synthesis.</title>
        <authorList>
            <person name="Schwelm A."/>
            <person name="Fogelqvist J."/>
            <person name="Knaust A."/>
            <person name="Julke S."/>
            <person name="Lilja T."/>
            <person name="Dhandapani V."/>
            <person name="Bonilla-Rosso G."/>
            <person name="Karlsson M."/>
            <person name="Shevchenko A."/>
            <person name="Choi S.R."/>
            <person name="Kim H.G."/>
            <person name="Park J.Y."/>
            <person name="Lim Y.P."/>
            <person name="Ludwig-Muller J."/>
            <person name="Dixelius C."/>
        </authorList>
    </citation>
    <scope>NUCLEOTIDE SEQUENCE</scope>
    <source>
        <tissue evidence="3">Potato root galls</tissue>
    </source>
</reference>
<dbReference type="EMBL" id="HACM01000746">
    <property type="protein sequence ID" value="CRZ01188.1"/>
    <property type="molecule type" value="Transcribed_RNA"/>
</dbReference>
<dbReference type="Gene3D" id="1.20.1270.60">
    <property type="entry name" value="Arfaptin homology (AH) domain/BAR domain"/>
    <property type="match status" value="1"/>
</dbReference>
<dbReference type="SUPFAM" id="SSF103657">
    <property type="entry name" value="BAR/IMD domain-like"/>
    <property type="match status" value="1"/>
</dbReference>